<name>A0A5N6Z5W7_9EURO</name>
<organism evidence="2 3">
    <name type="scientific">Aspergillus coremiiformis</name>
    <dbReference type="NCBI Taxonomy" id="138285"/>
    <lineage>
        <taxon>Eukaryota</taxon>
        <taxon>Fungi</taxon>
        <taxon>Dikarya</taxon>
        <taxon>Ascomycota</taxon>
        <taxon>Pezizomycotina</taxon>
        <taxon>Eurotiomycetes</taxon>
        <taxon>Eurotiomycetidae</taxon>
        <taxon>Eurotiales</taxon>
        <taxon>Aspergillaceae</taxon>
        <taxon>Aspergillus</taxon>
        <taxon>Aspergillus subgen. Circumdati</taxon>
    </lineage>
</organism>
<dbReference type="EMBL" id="ML739110">
    <property type="protein sequence ID" value="KAE8353045.1"/>
    <property type="molecule type" value="Genomic_DNA"/>
</dbReference>
<proteinExistence type="predicted"/>
<evidence type="ECO:0000256" key="1">
    <source>
        <dbReference type="SAM" id="MobiDB-lite"/>
    </source>
</evidence>
<feature type="region of interest" description="Disordered" evidence="1">
    <location>
        <begin position="1"/>
        <end position="232"/>
    </location>
</feature>
<evidence type="ECO:0000313" key="2">
    <source>
        <dbReference type="EMBL" id="KAE8353045.1"/>
    </source>
</evidence>
<protein>
    <submittedName>
        <fullName evidence="2">Uncharacterized protein</fullName>
    </submittedName>
</protein>
<feature type="compositionally biased region" description="Polar residues" evidence="1">
    <location>
        <begin position="41"/>
        <end position="54"/>
    </location>
</feature>
<sequence>MPIPTRSILLREPRKQPATPGRSTSTVSTSTKAVADDIPSSPITTNENVPSRNKSLLPVRDDIRSGSPLRLQPQQDTSRIAQRATKPEQDKLSSTPTLASRRRSLIPPSPGKTIPSPTKTTAVSITPKRTTFAPVLPSPAKQNGRPTSPKKAEMPPPLRPTRSGSLRQPASSSSGPPTPRGHVRHRSQVINPTSSQVSKKTDPPSTPSTARSRTQFSTYQQQFSPKKAVKPPAAYLSTGASTDLDPSLIPSSSPEVATLQTELLQLSLLHLSSLRADADWKVNTERQLQTKYNAVAERYRSVVKEEVEYQQQLNGQALHCWLKNSLEHNGRHGFAEQIQVLSQVAQDVCDLSDLLGGRYTLAVQEFESWFRQVEEIKTGRRYAGGSDLVHFIDPLDRAWKDNIHMMVMKLELCSRQLQSLDILGYGEVERLEGSSLYRTAKGLDDMVNSMVEELNTIRTIEADVIKSERQWVSQLSQQVTSTRPLEKRVLQVGMWRS</sequence>
<feature type="compositionally biased region" description="Polar residues" evidence="1">
    <location>
        <begin position="115"/>
        <end position="129"/>
    </location>
</feature>
<feature type="compositionally biased region" description="Polar residues" evidence="1">
    <location>
        <begin position="207"/>
        <end position="224"/>
    </location>
</feature>
<dbReference type="OrthoDB" id="432544at2759"/>
<dbReference type="Proteomes" id="UP000327118">
    <property type="component" value="Unassembled WGS sequence"/>
</dbReference>
<feature type="compositionally biased region" description="Polar residues" evidence="1">
    <location>
        <begin position="188"/>
        <end position="198"/>
    </location>
</feature>
<reference evidence="3" key="1">
    <citation type="submission" date="2019-04" db="EMBL/GenBank/DDBJ databases">
        <title>Friends and foes A comparative genomics studyof 23 Aspergillus species from section Flavi.</title>
        <authorList>
            <consortium name="DOE Joint Genome Institute"/>
            <person name="Kjaerbolling I."/>
            <person name="Vesth T."/>
            <person name="Frisvad J.C."/>
            <person name="Nybo J.L."/>
            <person name="Theobald S."/>
            <person name="Kildgaard S."/>
            <person name="Isbrandt T."/>
            <person name="Kuo A."/>
            <person name="Sato A."/>
            <person name="Lyhne E.K."/>
            <person name="Kogle M.E."/>
            <person name="Wiebenga A."/>
            <person name="Kun R.S."/>
            <person name="Lubbers R.J."/>
            <person name="Makela M.R."/>
            <person name="Barry K."/>
            <person name="Chovatia M."/>
            <person name="Clum A."/>
            <person name="Daum C."/>
            <person name="Haridas S."/>
            <person name="He G."/>
            <person name="LaButti K."/>
            <person name="Lipzen A."/>
            <person name="Mondo S."/>
            <person name="Riley R."/>
            <person name="Salamov A."/>
            <person name="Simmons B.A."/>
            <person name="Magnuson J.K."/>
            <person name="Henrissat B."/>
            <person name="Mortensen U.H."/>
            <person name="Larsen T.O."/>
            <person name="Devries R.P."/>
            <person name="Grigoriev I.V."/>
            <person name="Machida M."/>
            <person name="Baker S.E."/>
            <person name="Andersen M.R."/>
        </authorList>
    </citation>
    <scope>NUCLEOTIDE SEQUENCE [LARGE SCALE GENOMIC DNA]</scope>
    <source>
        <strain evidence="3">CBS 553.77</strain>
    </source>
</reference>
<evidence type="ECO:0000313" key="3">
    <source>
        <dbReference type="Proteomes" id="UP000327118"/>
    </source>
</evidence>
<keyword evidence="3" id="KW-1185">Reference proteome</keyword>
<accession>A0A5N6Z5W7</accession>
<feature type="compositionally biased region" description="Polar residues" evidence="1">
    <location>
        <begin position="162"/>
        <end position="175"/>
    </location>
</feature>
<dbReference type="AlphaFoldDB" id="A0A5N6Z5W7"/>
<gene>
    <name evidence="2" type="ORF">BDV28DRAFT_134024</name>
</gene>